<dbReference type="AlphaFoldDB" id="A0A6J6QGE6"/>
<dbReference type="InterPro" id="IPR050177">
    <property type="entry name" value="Lipid_A_modif_metabolic_enz"/>
</dbReference>
<dbReference type="InterPro" id="IPR001509">
    <property type="entry name" value="Epimerase_deHydtase"/>
</dbReference>
<name>A0A6J6QGE6_9ZZZZ</name>
<dbReference type="SUPFAM" id="SSF51735">
    <property type="entry name" value="NAD(P)-binding Rossmann-fold domains"/>
    <property type="match status" value="1"/>
</dbReference>
<dbReference type="InterPro" id="IPR036291">
    <property type="entry name" value="NAD(P)-bd_dom_sf"/>
</dbReference>
<sequence length="296" mass="30817">MRAVVTGGAGFIGSNLVDALLARGDSVTVVDDLSSGKRENLAAGATLTVADIRDGIDATGADVIFHLAAQADVQTSVREPSRDAQVNVVGTIAILEAARHAGAQVIFSSTGGAIYGECDGPATEQATLRPMSPYGVAKLCGEQYLTAWNRIHGTNNIVLRFGNVFGPRQEATLEGGVASIFLERLAAGQATAIFGDGQQTRDFIYVGDIVSALLAAVGAPGDIYNIGTGRETTVLELHRACATVVGTTAEPTFEPARLGDVQRSALDVTHAQAVLGWQAQASLEDGLRHTLAWFQG</sequence>
<dbReference type="EMBL" id="CAEZXP010000011">
    <property type="protein sequence ID" value="CAB4710881.1"/>
    <property type="molecule type" value="Genomic_DNA"/>
</dbReference>
<reference evidence="2" key="1">
    <citation type="submission" date="2020-05" db="EMBL/GenBank/DDBJ databases">
        <authorList>
            <person name="Chiriac C."/>
            <person name="Salcher M."/>
            <person name="Ghai R."/>
            <person name="Kavagutti S V."/>
        </authorList>
    </citation>
    <scope>NUCLEOTIDE SEQUENCE</scope>
</reference>
<accession>A0A6J6QGE6</accession>
<protein>
    <submittedName>
        <fullName evidence="2">Unannotated protein</fullName>
    </submittedName>
</protein>
<dbReference type="Gene3D" id="3.40.50.720">
    <property type="entry name" value="NAD(P)-binding Rossmann-like Domain"/>
    <property type="match status" value="1"/>
</dbReference>
<dbReference type="Pfam" id="PF01370">
    <property type="entry name" value="Epimerase"/>
    <property type="match status" value="1"/>
</dbReference>
<dbReference type="PANTHER" id="PTHR43245:SF13">
    <property type="entry name" value="UDP-D-APIOSE_UDP-D-XYLOSE SYNTHASE 2"/>
    <property type="match status" value="1"/>
</dbReference>
<organism evidence="2">
    <name type="scientific">freshwater metagenome</name>
    <dbReference type="NCBI Taxonomy" id="449393"/>
    <lineage>
        <taxon>unclassified sequences</taxon>
        <taxon>metagenomes</taxon>
        <taxon>ecological metagenomes</taxon>
    </lineage>
</organism>
<gene>
    <name evidence="2" type="ORF">UFOPK2399_01990</name>
</gene>
<evidence type="ECO:0000313" key="2">
    <source>
        <dbReference type="EMBL" id="CAB4710881.1"/>
    </source>
</evidence>
<dbReference type="PRINTS" id="PR01713">
    <property type="entry name" value="NUCEPIMERASE"/>
</dbReference>
<proteinExistence type="predicted"/>
<dbReference type="Gene3D" id="3.90.25.10">
    <property type="entry name" value="UDP-galactose 4-epimerase, domain 1"/>
    <property type="match status" value="1"/>
</dbReference>
<evidence type="ECO:0000259" key="1">
    <source>
        <dbReference type="Pfam" id="PF01370"/>
    </source>
</evidence>
<feature type="domain" description="NAD-dependent epimerase/dehydratase" evidence="1">
    <location>
        <begin position="4"/>
        <end position="227"/>
    </location>
</feature>
<dbReference type="PANTHER" id="PTHR43245">
    <property type="entry name" value="BIFUNCTIONAL POLYMYXIN RESISTANCE PROTEIN ARNA"/>
    <property type="match status" value="1"/>
</dbReference>